<dbReference type="Proteomes" id="UP000823635">
    <property type="component" value="Unassembled WGS sequence"/>
</dbReference>
<evidence type="ECO:0000256" key="2">
    <source>
        <dbReference type="ARBA" id="ARBA00009703"/>
    </source>
</evidence>
<comment type="subcellular location">
    <subcellularLocation>
        <location evidence="1 13">Cell membrane</location>
        <topology evidence="1 13">Multi-pass membrane protein</topology>
    </subcellularLocation>
</comment>
<evidence type="ECO:0000313" key="15">
    <source>
        <dbReference type="Proteomes" id="UP000823635"/>
    </source>
</evidence>
<dbReference type="HAMAP" id="MF_00548">
    <property type="entry name" value="ZupT"/>
    <property type="match status" value="1"/>
</dbReference>
<dbReference type="EMBL" id="JADINB010000041">
    <property type="protein sequence ID" value="MBO8428653.1"/>
    <property type="molecule type" value="Genomic_DNA"/>
</dbReference>
<keyword evidence="7 13" id="KW-0862">Zinc</keyword>
<keyword evidence="4 13" id="KW-1003">Cell membrane</keyword>
<dbReference type="GO" id="GO:0005385">
    <property type="term" value="F:zinc ion transmembrane transporter activity"/>
    <property type="evidence" value="ECO:0007669"/>
    <property type="project" value="UniProtKB-UniRule"/>
</dbReference>
<evidence type="ECO:0000256" key="8">
    <source>
        <dbReference type="ARBA" id="ARBA00022906"/>
    </source>
</evidence>
<organism evidence="14 15">
    <name type="scientific">Candidatus Egerieousia excrementavium</name>
    <dbReference type="NCBI Taxonomy" id="2840778"/>
    <lineage>
        <taxon>Bacteria</taxon>
        <taxon>Pseudomonadati</taxon>
        <taxon>Bacteroidota</taxon>
        <taxon>Bacteroidia</taxon>
        <taxon>Bacteroidales</taxon>
        <taxon>Candidatus Egerieousia</taxon>
    </lineage>
</organism>
<keyword evidence="11 13" id="KW-0406">Ion transport</keyword>
<keyword evidence="3 13" id="KW-0813">Transport</keyword>
<feature type="transmembrane region" description="Helical" evidence="13">
    <location>
        <begin position="169"/>
        <end position="191"/>
    </location>
</feature>
<evidence type="ECO:0000313" key="14">
    <source>
        <dbReference type="EMBL" id="MBO8428653.1"/>
    </source>
</evidence>
<feature type="transmembrane region" description="Helical" evidence="13">
    <location>
        <begin position="36"/>
        <end position="53"/>
    </location>
</feature>
<evidence type="ECO:0000256" key="7">
    <source>
        <dbReference type="ARBA" id="ARBA00022833"/>
    </source>
</evidence>
<feature type="binding site" description="M2 metal binding site" evidence="13">
    <location>
        <position position="151"/>
    </location>
    <ligand>
        <name>Fe(2+)</name>
        <dbReference type="ChEBI" id="CHEBI:29033"/>
    </ligand>
</feature>
<comment type="catalytic activity">
    <reaction evidence="13">
        <text>Zn(2+)(in) = Zn(2+)(out)</text>
        <dbReference type="Rhea" id="RHEA:29351"/>
        <dbReference type="ChEBI" id="CHEBI:29105"/>
    </reaction>
</comment>
<feature type="transmembrane region" description="Helical" evidence="13">
    <location>
        <begin position="198"/>
        <end position="221"/>
    </location>
</feature>
<comment type="caution">
    <text evidence="14">The sequence shown here is derived from an EMBL/GenBank/DDBJ whole genome shotgun (WGS) entry which is preliminary data.</text>
</comment>
<feature type="binding site" description="M2 metal binding site" evidence="13">
    <location>
        <position position="180"/>
    </location>
    <ligand>
        <name>Fe(2+)</name>
        <dbReference type="ChEBI" id="CHEBI:29033"/>
    </ligand>
</feature>
<dbReference type="Pfam" id="PF02535">
    <property type="entry name" value="Zip"/>
    <property type="match status" value="1"/>
</dbReference>
<dbReference type="PANTHER" id="PTHR11040">
    <property type="entry name" value="ZINC/IRON TRANSPORTER"/>
    <property type="match status" value="1"/>
</dbReference>
<dbReference type="NCBIfam" id="NF003243">
    <property type="entry name" value="PRK04201.1"/>
    <property type="match status" value="1"/>
</dbReference>
<keyword evidence="6" id="KW-0479">Metal-binding</keyword>
<feature type="transmembrane region" description="Helical" evidence="13">
    <location>
        <begin position="73"/>
        <end position="91"/>
    </location>
</feature>
<reference evidence="14" key="2">
    <citation type="journal article" date="2021" name="PeerJ">
        <title>Extensive microbial diversity within the chicken gut microbiome revealed by metagenomics and culture.</title>
        <authorList>
            <person name="Gilroy R."/>
            <person name="Ravi A."/>
            <person name="Getino M."/>
            <person name="Pursley I."/>
            <person name="Horton D.L."/>
            <person name="Alikhan N.F."/>
            <person name="Baker D."/>
            <person name="Gharbi K."/>
            <person name="Hall N."/>
            <person name="Watson M."/>
            <person name="Adriaenssens E.M."/>
            <person name="Foster-Nyarko E."/>
            <person name="Jarju S."/>
            <person name="Secka A."/>
            <person name="Antonio M."/>
            <person name="Oren A."/>
            <person name="Chaudhuri R.R."/>
            <person name="La Ragione R."/>
            <person name="Hildebrand F."/>
            <person name="Pallen M.J."/>
        </authorList>
    </citation>
    <scope>NUCLEOTIDE SEQUENCE</scope>
    <source>
        <strain evidence="14">15467</strain>
    </source>
</reference>
<dbReference type="GO" id="GO:0005886">
    <property type="term" value="C:plasma membrane"/>
    <property type="evidence" value="ECO:0007669"/>
    <property type="project" value="UniProtKB-SubCell"/>
</dbReference>
<dbReference type="PANTHER" id="PTHR11040:SF205">
    <property type="entry name" value="ZINC TRANSPORTER ZUPT"/>
    <property type="match status" value="1"/>
</dbReference>
<proteinExistence type="inferred from homology"/>
<keyword evidence="8 13" id="KW-0864">Zinc transport</keyword>
<feature type="binding site" description="M2 metal binding site" evidence="13">
    <location>
        <position position="148"/>
    </location>
    <ligand>
        <name>Fe(2+)</name>
        <dbReference type="ChEBI" id="CHEBI:29033"/>
    </ligand>
</feature>
<feature type="transmembrane region" description="Helical" evidence="13">
    <location>
        <begin position="227"/>
        <end position="249"/>
    </location>
</feature>
<sequence length="279" mass="29406">MDGNYITAFLLTLAAGLATGIGGLVIMFVRKFSPRVLSAALGFSAGVMILISLTELFTEAQDSFSLLYGEKSGFLYTLLSFFGGMGIIALIDRLVPSYENPHEINDMTVEVHDKATGSVPHKMAGKTDGGKRLLRIGVLSSIVIAVHNFPEGLATFVSAMESNSMGISIAFAIALHNIPEGIAIAIPIYYATSKKRRAILYATLSGLAEPLGGLAGFLLLSTLLSDSLMGAVLAAVAGIMVYISLDELLPTAEHYGEHHTAIAGVIAGMAFIGFGMLIF</sequence>
<reference evidence="14" key="1">
    <citation type="submission" date="2020-10" db="EMBL/GenBank/DDBJ databases">
        <authorList>
            <person name="Gilroy R."/>
        </authorList>
    </citation>
    <scope>NUCLEOTIDE SEQUENCE</scope>
    <source>
        <strain evidence="14">15467</strain>
    </source>
</reference>
<feature type="transmembrane region" description="Helical" evidence="13">
    <location>
        <begin position="132"/>
        <end position="149"/>
    </location>
</feature>
<accession>A0A9D9DL48</accession>
<feature type="binding site" description="M2 metal binding site" evidence="13">
    <location>
        <position position="209"/>
    </location>
    <ligand>
        <name>Fe(2+)</name>
        <dbReference type="ChEBI" id="CHEBI:29033"/>
    </ligand>
</feature>
<dbReference type="InterPro" id="IPR003689">
    <property type="entry name" value="ZIP"/>
</dbReference>
<feature type="binding site" description="M1 metal binding site" evidence="13">
    <location>
        <position position="176"/>
    </location>
    <ligand>
        <name>Zn(2+)</name>
        <dbReference type="ChEBI" id="CHEBI:29105"/>
    </ligand>
</feature>
<dbReference type="GO" id="GO:0046872">
    <property type="term" value="F:metal ion binding"/>
    <property type="evidence" value="ECO:0007669"/>
    <property type="project" value="UniProtKB-KW"/>
</dbReference>
<evidence type="ECO:0000256" key="9">
    <source>
        <dbReference type="ARBA" id="ARBA00022989"/>
    </source>
</evidence>
<evidence type="ECO:0000256" key="3">
    <source>
        <dbReference type="ARBA" id="ARBA00022448"/>
    </source>
</evidence>
<evidence type="ECO:0000256" key="12">
    <source>
        <dbReference type="ARBA" id="ARBA00023136"/>
    </source>
</evidence>
<gene>
    <name evidence="13 14" type="primary">zupT</name>
    <name evidence="14" type="ORF">IAC68_01815</name>
</gene>
<keyword evidence="9 13" id="KW-1133">Transmembrane helix</keyword>
<evidence type="ECO:0000256" key="1">
    <source>
        <dbReference type="ARBA" id="ARBA00004651"/>
    </source>
</evidence>
<comment type="function">
    <text evidence="13">Mediates zinc uptake. May also transport other divalent cations.</text>
</comment>
<feature type="transmembrane region" description="Helical" evidence="13">
    <location>
        <begin position="6"/>
        <end position="29"/>
    </location>
</feature>
<evidence type="ECO:0000256" key="13">
    <source>
        <dbReference type="HAMAP-Rule" id="MF_00548"/>
    </source>
</evidence>
<dbReference type="AlphaFoldDB" id="A0A9D9DL48"/>
<name>A0A9D9DL48_9BACT</name>
<evidence type="ECO:0000256" key="10">
    <source>
        <dbReference type="ARBA" id="ARBA00023004"/>
    </source>
</evidence>
<keyword evidence="10" id="KW-0408">Iron</keyword>
<dbReference type="InterPro" id="IPR023498">
    <property type="entry name" value="Zn_transptr_ZupT"/>
</dbReference>
<evidence type="ECO:0000256" key="6">
    <source>
        <dbReference type="ARBA" id="ARBA00022723"/>
    </source>
</evidence>
<feature type="binding site" description="M1 metal binding site" evidence="13">
    <location>
        <position position="151"/>
    </location>
    <ligand>
        <name>Zn(2+)</name>
        <dbReference type="ChEBI" id="CHEBI:29105"/>
    </ligand>
</feature>
<feature type="transmembrane region" description="Helical" evidence="13">
    <location>
        <begin position="261"/>
        <end position="278"/>
    </location>
</feature>
<keyword evidence="12 13" id="KW-0472">Membrane</keyword>
<comment type="similarity">
    <text evidence="2 13">Belongs to the ZIP transporter (TC 2.A.5) family. ZupT subfamily.</text>
</comment>
<keyword evidence="5 13" id="KW-0812">Transmembrane</keyword>
<protein>
    <recommendedName>
        <fullName evidence="13">Zinc transporter ZupT</fullName>
    </recommendedName>
</protein>
<evidence type="ECO:0000256" key="4">
    <source>
        <dbReference type="ARBA" id="ARBA00022475"/>
    </source>
</evidence>
<feature type="binding site" description="M2 metal binding site" evidence="13">
    <location>
        <position position="177"/>
    </location>
    <ligand>
        <name>Fe(2+)</name>
        <dbReference type="ChEBI" id="CHEBI:29033"/>
    </ligand>
</feature>
<evidence type="ECO:0000256" key="11">
    <source>
        <dbReference type="ARBA" id="ARBA00023065"/>
    </source>
</evidence>
<evidence type="ECO:0000256" key="5">
    <source>
        <dbReference type="ARBA" id="ARBA00022692"/>
    </source>
</evidence>
<feature type="binding site" description="M1 metal binding site" evidence="13">
    <location>
        <position position="180"/>
    </location>
    <ligand>
        <name>Zn(2+)</name>
        <dbReference type="ChEBI" id="CHEBI:29105"/>
    </ligand>
</feature>